<name>A0A6L6G728_STRUB</name>
<sequence>MILKKTVKGGILLYAILMTSIFLLLVQVYLKQMEAYKSEFRAQRLHAQAHMMAEWVHSYAEKDKDAVAFREGDAQYQKKDQMLEVIISLKDGQKYRFNYPLADDKKAQERNDETKEKAS</sequence>
<dbReference type="AlphaFoldDB" id="A0A6L6G728"/>
<evidence type="ECO:0008006" key="5">
    <source>
        <dbReference type="Google" id="ProtNLM"/>
    </source>
</evidence>
<evidence type="ECO:0000313" key="3">
    <source>
        <dbReference type="EMBL" id="MTD01018.1"/>
    </source>
</evidence>
<dbReference type="NCBIfam" id="NF041014">
    <property type="entry name" value="pilin_ComGG_2"/>
    <property type="match status" value="1"/>
</dbReference>
<reference evidence="3 4" key="1">
    <citation type="submission" date="2019-11" db="EMBL/GenBank/DDBJ databases">
        <title>Streptococcus uberis isolated from clinical mastitis cases on a southeastern Queensland dairy.</title>
        <authorList>
            <person name="Workentine M.L."/>
            <person name="Price R."/>
            <person name="Olchowy T."/>
        </authorList>
    </citation>
    <scope>NUCLEOTIDE SEQUENCE [LARGE SCALE GENOMIC DNA]</scope>
    <source>
        <strain evidence="3 4">OLC4459-A17</strain>
    </source>
</reference>
<protein>
    <recommendedName>
        <fullName evidence="5">Late competence protein ComGG</fullName>
    </recommendedName>
</protein>
<comment type="caution">
    <text evidence="3">The sequence shown here is derived from an EMBL/GenBank/DDBJ whole genome shotgun (WGS) entry which is preliminary data.</text>
</comment>
<evidence type="ECO:0000256" key="2">
    <source>
        <dbReference type="SAM" id="Phobius"/>
    </source>
</evidence>
<feature type="region of interest" description="Disordered" evidence="1">
    <location>
        <begin position="100"/>
        <end position="119"/>
    </location>
</feature>
<proteinExistence type="predicted"/>
<accession>A0A6L6G728</accession>
<dbReference type="OMA" id="IAFNCGQ"/>
<keyword evidence="2" id="KW-0472">Membrane</keyword>
<keyword evidence="2" id="KW-0812">Transmembrane</keyword>
<keyword evidence="2" id="KW-1133">Transmembrane helix</keyword>
<feature type="transmembrane region" description="Helical" evidence="2">
    <location>
        <begin position="12"/>
        <end position="30"/>
    </location>
</feature>
<evidence type="ECO:0000256" key="1">
    <source>
        <dbReference type="SAM" id="MobiDB-lite"/>
    </source>
</evidence>
<dbReference type="InterPro" id="IPR047665">
    <property type="entry name" value="ComGG_streptococcus-type"/>
</dbReference>
<feature type="compositionally biased region" description="Basic and acidic residues" evidence="1">
    <location>
        <begin position="102"/>
        <end position="119"/>
    </location>
</feature>
<dbReference type="RefSeq" id="WP_012657679.1">
    <property type="nucleotide sequence ID" value="NZ_BAABQE010000007.1"/>
</dbReference>
<gene>
    <name evidence="3" type="ORF">GKS16_01795</name>
</gene>
<organism evidence="3 4">
    <name type="scientific">Streptococcus uberis</name>
    <dbReference type="NCBI Taxonomy" id="1349"/>
    <lineage>
        <taxon>Bacteria</taxon>
        <taxon>Bacillati</taxon>
        <taxon>Bacillota</taxon>
        <taxon>Bacilli</taxon>
        <taxon>Lactobacillales</taxon>
        <taxon>Streptococcaceae</taxon>
        <taxon>Streptococcus</taxon>
    </lineage>
</organism>
<dbReference type="EMBL" id="WLXI01000009">
    <property type="protein sequence ID" value="MTD01018.1"/>
    <property type="molecule type" value="Genomic_DNA"/>
</dbReference>
<dbReference type="Proteomes" id="UP000483839">
    <property type="component" value="Unassembled WGS sequence"/>
</dbReference>
<evidence type="ECO:0000313" key="4">
    <source>
        <dbReference type="Proteomes" id="UP000483839"/>
    </source>
</evidence>